<evidence type="ECO:0000313" key="2">
    <source>
        <dbReference type="EMBL" id="CVI62777.1"/>
    </source>
</evidence>
<feature type="domain" description="CD-NTase-associated protein 12/Pycsar effector protein TIR" evidence="1">
    <location>
        <begin position="261"/>
        <end position="377"/>
    </location>
</feature>
<protein>
    <recommendedName>
        <fullName evidence="1">CD-NTase-associated protein 12/Pycsar effector protein TIR domain-containing protein</fullName>
    </recommendedName>
</protein>
<dbReference type="AlphaFoldDB" id="A0A1S7U7F7"/>
<dbReference type="GO" id="GO:0050135">
    <property type="term" value="F:NADP+ nucleosidase activity"/>
    <property type="evidence" value="ECO:0007669"/>
    <property type="project" value="InterPro"/>
</dbReference>
<evidence type="ECO:0000259" key="1">
    <source>
        <dbReference type="Pfam" id="PF10137"/>
    </source>
</evidence>
<dbReference type="Proteomes" id="UP000192140">
    <property type="component" value="Unassembled WGS sequence"/>
</dbReference>
<gene>
    <name evidence="2" type="ORF">AGR7A_pAt10100</name>
</gene>
<evidence type="ECO:0000313" key="3">
    <source>
        <dbReference type="Proteomes" id="UP000192140"/>
    </source>
</evidence>
<name>A0A1S7U7F7_9HYPH</name>
<proteinExistence type="predicted"/>
<dbReference type="EMBL" id="FCNP01000048">
    <property type="protein sequence ID" value="CVI62777.1"/>
    <property type="molecule type" value="Genomic_DNA"/>
</dbReference>
<organism evidence="2 3">
    <name type="scientific">Agrobacterium deltaense NCPPB 1641</name>
    <dbReference type="NCBI Taxonomy" id="1183425"/>
    <lineage>
        <taxon>Bacteria</taxon>
        <taxon>Pseudomonadati</taxon>
        <taxon>Pseudomonadota</taxon>
        <taxon>Alphaproteobacteria</taxon>
        <taxon>Hyphomicrobiales</taxon>
        <taxon>Rhizobiaceae</taxon>
        <taxon>Rhizobium/Agrobacterium group</taxon>
        <taxon>Agrobacterium</taxon>
    </lineage>
</organism>
<reference evidence="2" key="1">
    <citation type="submission" date="2016-01" db="EMBL/GenBank/DDBJ databases">
        <authorList>
            <person name="Regsiter A."/>
            <person name="william w."/>
        </authorList>
    </citation>
    <scope>NUCLEOTIDE SEQUENCE</scope>
    <source>
        <strain evidence="2">NCPPB 1641</strain>
    </source>
</reference>
<accession>A0A1S7U7F7</accession>
<keyword evidence="3" id="KW-1185">Reference proteome</keyword>
<sequence>MSFKITGLDKLEKQLKDAQRAFQALDGEITTVHFDPNEPASIFAAISQMENAIDNIAGGYRSNPFVQNMSEQLKEAYSEQIHERAAQARTEANSEESIMPTEKVPILLRQIENTINDLKWAESGSFDRHIKKLSRILHDPELEPVSAELTEGLHLDVWLAAGEDTQGGMVGSATLNWPEEHEQELGMTILLVDKFASDENAALNFAHTFYYNGNKYTANLQNMTAQVLVPFARDYIDFVKRSLNVEEAVKLPVKTGPAPRKVFVVHGHEDGAREAVARFLEKLGFEAIILMEQANQGRTIIEKFEAHGDVGFAVVLLTPDDEGYAKGKPPQPRARQNVIFELGYFVGRLGRSRIMALIQGELEIPSDFQGVVHEPYSSGGAWRQALSRELKAAGFDIDWNLVMNP</sequence>
<comment type="caution">
    <text evidence="2">The sequence shown here is derived from an EMBL/GenBank/DDBJ whole genome shotgun (WGS) entry which is preliminary data.</text>
</comment>
<dbReference type="InterPro" id="IPR019302">
    <property type="entry name" value="CAP12/PCTIR_TIR_dom"/>
</dbReference>
<dbReference type="Pfam" id="PF10137">
    <property type="entry name" value="CAP12-PCTIR_TIR"/>
    <property type="match status" value="1"/>
</dbReference>
<dbReference type="RefSeq" id="WP_233283483.1">
    <property type="nucleotide sequence ID" value="NZ_LT009777.1"/>
</dbReference>